<sequence length="332" mass="37920">MDFKKYELIKEIGSGTFGRVWMAKDFDSNEFVAIKRRPKWQNIVSREVEAMEAVKGERGIVQIKGCFYSLTPGGIIMQNIVMPLMTKSLGVFIRENRALRKQNSSHRISPELVKNLSFQIVNGLAALHSSGYTHRDFKPDNILLMDTDDSERKFPTINICDLGSSKKLLNNSIHMPYVVSRFYRAPELLLGSCDYNEKIDIWALGCILAELLALDPIFVGRCPDKYRDNKVNYNKQGVDEPFQILKIIEVLGSPNSNDIELIKKTVPKSIIKVLDECLLKSEVSSISWLEIFEGFFTDGERLLVEIISNCIQWNPTKRPSAIEILKSKYFEN</sequence>
<organism evidence="10">
    <name type="scientific">Cryptosporidium parvum</name>
    <dbReference type="NCBI Taxonomy" id="5807"/>
    <lineage>
        <taxon>Eukaryota</taxon>
        <taxon>Sar</taxon>
        <taxon>Alveolata</taxon>
        <taxon>Apicomplexa</taxon>
        <taxon>Conoidasida</taxon>
        <taxon>Coccidia</taxon>
        <taxon>Eucoccidiorida</taxon>
        <taxon>Eimeriorina</taxon>
        <taxon>Cryptosporidiidae</taxon>
        <taxon>Cryptosporidium</taxon>
    </lineage>
</organism>
<dbReference type="PANTHER" id="PTHR24057:SF0">
    <property type="entry name" value="PROTEIN KINASE SHAGGY-RELATED"/>
    <property type="match status" value="1"/>
</dbReference>
<accession>F0X412</accession>
<feature type="binding site" evidence="7">
    <location>
        <position position="35"/>
    </location>
    <ligand>
        <name>ATP</name>
        <dbReference type="ChEBI" id="CHEBI:30616"/>
    </ligand>
</feature>
<evidence type="ECO:0000256" key="7">
    <source>
        <dbReference type="PROSITE-ProRule" id="PRU10141"/>
    </source>
</evidence>
<dbReference type="GO" id="GO:0030154">
    <property type="term" value="P:cell differentiation"/>
    <property type="evidence" value="ECO:0007669"/>
    <property type="project" value="TreeGrafter"/>
</dbReference>
<dbReference type="Gene3D" id="3.30.200.20">
    <property type="entry name" value="Phosphorylase Kinase, domain 1"/>
    <property type="match status" value="1"/>
</dbReference>
<dbReference type="InterPro" id="IPR050591">
    <property type="entry name" value="GSK-3"/>
</dbReference>
<dbReference type="GO" id="GO:0005634">
    <property type="term" value="C:nucleus"/>
    <property type="evidence" value="ECO:0007669"/>
    <property type="project" value="TreeGrafter"/>
</dbReference>
<keyword evidence="3" id="KW-0808">Transferase</keyword>
<reference evidence="10" key="1">
    <citation type="submission" date="2011-02" db="EMBL/GenBank/DDBJ databases">
        <title>Construction and analysis of full-length cDNA library of Cryptosporidium parvum.</title>
        <authorList>
            <person name="Yamagishi J."/>
            <person name="Wakaguri H."/>
            <person name="Sugano S."/>
            <person name="Kawano S."/>
            <person name="Fujisaki K."/>
            <person name="Sugimoto C."/>
            <person name="Watanabe J."/>
            <person name="Suzuki Y."/>
            <person name="Kimata I."/>
            <person name="Xuan X."/>
        </authorList>
    </citation>
    <scope>NUCLEOTIDE SEQUENCE</scope>
    <source>
        <strain evidence="10">HNJ-1</strain>
    </source>
</reference>
<keyword evidence="2 8" id="KW-0723">Serine/threonine-protein kinase</keyword>
<dbReference type="EMBL" id="FX115230">
    <property type="protein sequence ID" value="BAJ77333.1"/>
    <property type="molecule type" value="mRNA"/>
</dbReference>
<proteinExistence type="evidence at transcript level"/>
<dbReference type="GO" id="GO:0007165">
    <property type="term" value="P:signal transduction"/>
    <property type="evidence" value="ECO:0007669"/>
    <property type="project" value="TreeGrafter"/>
</dbReference>
<dbReference type="GO" id="GO:0004674">
    <property type="term" value="F:protein serine/threonine kinase activity"/>
    <property type="evidence" value="ECO:0007669"/>
    <property type="project" value="UniProtKB-KW"/>
</dbReference>
<dbReference type="InterPro" id="IPR000719">
    <property type="entry name" value="Prot_kinase_dom"/>
</dbReference>
<evidence type="ECO:0000256" key="4">
    <source>
        <dbReference type="ARBA" id="ARBA00022741"/>
    </source>
</evidence>
<dbReference type="PROSITE" id="PS00107">
    <property type="entry name" value="PROTEIN_KINASE_ATP"/>
    <property type="match status" value="1"/>
</dbReference>
<dbReference type="PROSITE" id="PS50011">
    <property type="entry name" value="PROTEIN_KINASE_DOM"/>
    <property type="match status" value="1"/>
</dbReference>
<dbReference type="AlphaFoldDB" id="F0X412"/>
<dbReference type="Gene3D" id="1.10.510.10">
    <property type="entry name" value="Transferase(Phosphotransferase) domain 1"/>
    <property type="match status" value="1"/>
</dbReference>
<dbReference type="Pfam" id="PF00069">
    <property type="entry name" value="Pkinase"/>
    <property type="match status" value="1"/>
</dbReference>
<gene>
    <name evidence="10" type="primary">cgd2_1880</name>
</gene>
<dbReference type="InterPro" id="IPR008271">
    <property type="entry name" value="Ser/Thr_kinase_AS"/>
</dbReference>
<dbReference type="VEuPathDB" id="CryptoDB:CPATCC_0028930"/>
<feature type="domain" description="Protein kinase" evidence="9">
    <location>
        <begin position="6"/>
        <end position="330"/>
    </location>
</feature>
<evidence type="ECO:0000256" key="2">
    <source>
        <dbReference type="ARBA" id="ARBA00022527"/>
    </source>
</evidence>
<evidence type="ECO:0000256" key="5">
    <source>
        <dbReference type="ARBA" id="ARBA00022777"/>
    </source>
</evidence>
<dbReference type="SUPFAM" id="SSF56112">
    <property type="entry name" value="Protein kinase-like (PK-like)"/>
    <property type="match status" value="1"/>
</dbReference>
<dbReference type="PROSITE" id="PS00108">
    <property type="entry name" value="PROTEIN_KINASE_ST"/>
    <property type="match status" value="1"/>
</dbReference>
<name>F0X412_CRYPV</name>
<protein>
    <submittedName>
        <fullName evidence="10">Cgd2_1880 protein</fullName>
    </submittedName>
</protein>
<evidence type="ECO:0000256" key="3">
    <source>
        <dbReference type="ARBA" id="ARBA00022679"/>
    </source>
</evidence>
<evidence type="ECO:0000259" key="9">
    <source>
        <dbReference type="PROSITE" id="PS50011"/>
    </source>
</evidence>
<dbReference type="InterPro" id="IPR017441">
    <property type="entry name" value="Protein_kinase_ATP_BS"/>
</dbReference>
<evidence type="ECO:0000256" key="6">
    <source>
        <dbReference type="ARBA" id="ARBA00022840"/>
    </source>
</evidence>
<keyword evidence="6 7" id="KW-0067">ATP-binding</keyword>
<evidence type="ECO:0000313" key="10">
    <source>
        <dbReference type="EMBL" id="BAJ77333.1"/>
    </source>
</evidence>
<dbReference type="GO" id="GO:0005737">
    <property type="term" value="C:cytoplasm"/>
    <property type="evidence" value="ECO:0007669"/>
    <property type="project" value="TreeGrafter"/>
</dbReference>
<evidence type="ECO:0000256" key="1">
    <source>
        <dbReference type="ARBA" id="ARBA00005527"/>
    </source>
</evidence>
<comment type="similarity">
    <text evidence="1">Belongs to the protein kinase superfamily. CMGC Ser/Thr protein kinase family. GSK-3 subfamily.</text>
</comment>
<dbReference type="PANTHER" id="PTHR24057">
    <property type="entry name" value="GLYCOGEN SYNTHASE KINASE-3 ALPHA"/>
    <property type="match status" value="1"/>
</dbReference>
<keyword evidence="5" id="KW-0418">Kinase</keyword>
<evidence type="ECO:0000256" key="8">
    <source>
        <dbReference type="RuleBase" id="RU000304"/>
    </source>
</evidence>
<dbReference type="GO" id="GO:0005524">
    <property type="term" value="F:ATP binding"/>
    <property type="evidence" value="ECO:0007669"/>
    <property type="project" value="UniProtKB-UniRule"/>
</dbReference>
<dbReference type="VEuPathDB" id="CryptoDB:cgd2_1880"/>
<keyword evidence="4 7" id="KW-0547">Nucleotide-binding</keyword>
<dbReference type="InterPro" id="IPR011009">
    <property type="entry name" value="Kinase-like_dom_sf"/>
</dbReference>